<keyword evidence="1 2" id="KW-0694">RNA-binding</keyword>
<feature type="compositionally biased region" description="Low complexity" evidence="3">
    <location>
        <begin position="143"/>
        <end position="180"/>
    </location>
</feature>
<gene>
    <name evidence="5" type="ORF">E5288_WYG015736</name>
</gene>
<dbReference type="InterPro" id="IPR012677">
    <property type="entry name" value="Nucleotide-bd_a/b_plait_sf"/>
</dbReference>
<dbReference type="InterPro" id="IPR000504">
    <property type="entry name" value="RRM_dom"/>
</dbReference>
<dbReference type="PROSITE" id="PS50102">
    <property type="entry name" value="RRM"/>
    <property type="match status" value="1"/>
</dbReference>
<dbReference type="Gene3D" id="3.30.70.330">
    <property type="match status" value="1"/>
</dbReference>
<dbReference type="AlphaFoldDB" id="A0A6B0S7A4"/>
<feature type="compositionally biased region" description="Basic residues" evidence="3">
    <location>
        <begin position="181"/>
        <end position="194"/>
    </location>
</feature>
<sequence length="194" mass="22039">MNYSRPPPNVGDLISLKVDNLTDRISHSTLRCIFKKYGPIGYVYIPWDCFTQESRGFAFVHFHDKHHAEEAMDALDRVMLDGHVLRVQMARHGRLLDFHQGRSQETPPQSQERQSHSPRLGRCRRSNTRSRSPSQARSHFSRSKSPSRSCDNSPSSSRSSSTGSTKSSSESTSSSATTSRCRSRSLPPRRKYRS</sequence>
<dbReference type="SUPFAM" id="SSF54928">
    <property type="entry name" value="RNA-binding domain, RBD"/>
    <property type="match status" value="1"/>
</dbReference>
<dbReference type="Proteomes" id="UP000322234">
    <property type="component" value="Unassembled WGS sequence"/>
</dbReference>
<dbReference type="InterPro" id="IPR050441">
    <property type="entry name" value="RBM"/>
</dbReference>
<comment type="caution">
    <text evidence="5">The sequence shown here is derived from an EMBL/GenBank/DDBJ whole genome shotgun (WGS) entry which is preliminary data.</text>
</comment>
<evidence type="ECO:0000256" key="3">
    <source>
        <dbReference type="SAM" id="MobiDB-lite"/>
    </source>
</evidence>
<evidence type="ECO:0000313" key="6">
    <source>
        <dbReference type="Proteomes" id="UP000322234"/>
    </source>
</evidence>
<name>A0A6B0S7A4_9CETA</name>
<reference evidence="5" key="1">
    <citation type="submission" date="2019-10" db="EMBL/GenBank/DDBJ databases">
        <title>The sequence and de novo assembly of the wild yak genome.</title>
        <authorList>
            <person name="Liu Y."/>
        </authorList>
    </citation>
    <scope>NUCLEOTIDE SEQUENCE [LARGE SCALE GENOMIC DNA]</scope>
    <source>
        <strain evidence="5">WY2019</strain>
    </source>
</reference>
<evidence type="ECO:0000313" key="5">
    <source>
        <dbReference type="EMBL" id="MXQ97960.1"/>
    </source>
</evidence>
<dbReference type="SMART" id="SM00360">
    <property type="entry name" value="RRM"/>
    <property type="match status" value="1"/>
</dbReference>
<dbReference type="EMBL" id="VBQZ03000210">
    <property type="protein sequence ID" value="MXQ97960.1"/>
    <property type="molecule type" value="Genomic_DNA"/>
</dbReference>
<feature type="compositionally biased region" description="Polar residues" evidence="3">
    <location>
        <begin position="103"/>
        <end position="112"/>
    </location>
</feature>
<proteinExistence type="predicted"/>
<feature type="compositionally biased region" description="Basic residues" evidence="3">
    <location>
        <begin position="119"/>
        <end position="128"/>
    </location>
</feature>
<evidence type="ECO:0000259" key="4">
    <source>
        <dbReference type="PROSITE" id="PS50102"/>
    </source>
</evidence>
<evidence type="ECO:0000256" key="1">
    <source>
        <dbReference type="ARBA" id="ARBA00022884"/>
    </source>
</evidence>
<protein>
    <recommendedName>
        <fullName evidence="4">RRM domain-containing protein</fullName>
    </recommendedName>
</protein>
<dbReference type="GO" id="GO:0003723">
    <property type="term" value="F:RNA binding"/>
    <property type="evidence" value="ECO:0007669"/>
    <property type="project" value="UniProtKB-UniRule"/>
</dbReference>
<dbReference type="InterPro" id="IPR035979">
    <property type="entry name" value="RBD_domain_sf"/>
</dbReference>
<feature type="region of interest" description="Disordered" evidence="3">
    <location>
        <begin position="98"/>
        <end position="194"/>
    </location>
</feature>
<dbReference type="PANTHER" id="PTHR48034">
    <property type="entry name" value="TRANSFORMER-2 SEX-DETERMINING PROTEIN-RELATED"/>
    <property type="match status" value="1"/>
</dbReference>
<feature type="domain" description="RRM" evidence="4">
    <location>
        <begin position="14"/>
        <end position="92"/>
    </location>
</feature>
<accession>A0A6B0S7A4</accession>
<organism evidence="5 6">
    <name type="scientific">Bos mutus</name>
    <name type="common">wild yak</name>
    <dbReference type="NCBI Taxonomy" id="72004"/>
    <lineage>
        <taxon>Eukaryota</taxon>
        <taxon>Metazoa</taxon>
        <taxon>Chordata</taxon>
        <taxon>Craniata</taxon>
        <taxon>Vertebrata</taxon>
        <taxon>Euteleostomi</taxon>
        <taxon>Mammalia</taxon>
        <taxon>Eutheria</taxon>
        <taxon>Laurasiatheria</taxon>
        <taxon>Artiodactyla</taxon>
        <taxon>Ruminantia</taxon>
        <taxon>Pecora</taxon>
        <taxon>Bovidae</taxon>
        <taxon>Bovinae</taxon>
        <taxon>Bos</taxon>
    </lineage>
</organism>
<evidence type="ECO:0000256" key="2">
    <source>
        <dbReference type="PROSITE-ProRule" id="PRU00176"/>
    </source>
</evidence>
<dbReference type="Pfam" id="PF00076">
    <property type="entry name" value="RRM_1"/>
    <property type="match status" value="1"/>
</dbReference>
<keyword evidence="6" id="KW-1185">Reference proteome</keyword>